<dbReference type="SUPFAM" id="SSF53697">
    <property type="entry name" value="SIS domain"/>
    <property type="match status" value="1"/>
</dbReference>
<dbReference type="Gene3D" id="3.40.50.10490">
    <property type="entry name" value="Glucose-6-phosphate isomerase like protein, domain 1"/>
    <property type="match status" value="1"/>
</dbReference>
<evidence type="ECO:0000259" key="2">
    <source>
        <dbReference type="PROSITE" id="PS51464"/>
    </source>
</evidence>
<proteinExistence type="inferred from homology"/>
<dbReference type="PANTHER" id="PTHR43443">
    <property type="entry name" value="3-HEXULOSE-6-PHOSPHATE ISOMERASE"/>
    <property type="match status" value="1"/>
</dbReference>
<dbReference type="InterPro" id="IPR046348">
    <property type="entry name" value="SIS_dom_sf"/>
</dbReference>
<comment type="caution">
    <text evidence="3">The sequence shown here is derived from an EMBL/GenBank/DDBJ whole genome shotgun (WGS) entry which is preliminary data.</text>
</comment>
<dbReference type="NCBIfam" id="TIGR03127">
    <property type="entry name" value="RuMP_HxlB"/>
    <property type="match status" value="1"/>
</dbReference>
<dbReference type="EC" id="5.3.1.27" evidence="3"/>
<protein>
    <submittedName>
        <fullName evidence="3">6-phospho-3-hexuloisomerase</fullName>
        <ecNumber evidence="3">5.3.1.27</ecNumber>
    </submittedName>
</protein>
<dbReference type="GO" id="GO:1901135">
    <property type="term" value="P:carbohydrate derivative metabolic process"/>
    <property type="evidence" value="ECO:0007669"/>
    <property type="project" value="InterPro"/>
</dbReference>
<dbReference type="CDD" id="cd05005">
    <property type="entry name" value="SIS_PHI"/>
    <property type="match status" value="1"/>
</dbReference>
<dbReference type="GO" id="GO:0043800">
    <property type="term" value="F:6-phospho-3-hexuloisomerase activity"/>
    <property type="evidence" value="ECO:0007669"/>
    <property type="project" value="UniProtKB-EC"/>
</dbReference>
<dbReference type="InterPro" id="IPR001347">
    <property type="entry name" value="SIS_dom"/>
</dbReference>
<dbReference type="Proteomes" id="UP000549052">
    <property type="component" value="Unassembled WGS sequence"/>
</dbReference>
<evidence type="ECO:0000313" key="4">
    <source>
        <dbReference type="Proteomes" id="UP000549052"/>
    </source>
</evidence>
<comment type="similarity">
    <text evidence="1">Belongs to the SIS family. PHI subfamily.</text>
</comment>
<evidence type="ECO:0000313" key="3">
    <source>
        <dbReference type="EMBL" id="MBA8881081.1"/>
    </source>
</evidence>
<dbReference type="GO" id="GO:0097367">
    <property type="term" value="F:carbohydrate derivative binding"/>
    <property type="evidence" value="ECO:0007669"/>
    <property type="project" value="InterPro"/>
</dbReference>
<dbReference type="EMBL" id="JACGXN010000011">
    <property type="protein sequence ID" value="MBA8881081.1"/>
    <property type="molecule type" value="Genomic_DNA"/>
</dbReference>
<organism evidence="3 4">
    <name type="scientific">Phyllobacterium myrsinacearum</name>
    <dbReference type="NCBI Taxonomy" id="28101"/>
    <lineage>
        <taxon>Bacteria</taxon>
        <taxon>Pseudomonadati</taxon>
        <taxon>Pseudomonadota</taxon>
        <taxon>Alphaproteobacteria</taxon>
        <taxon>Hyphomicrobiales</taxon>
        <taxon>Phyllobacteriaceae</taxon>
        <taxon>Phyllobacterium</taxon>
    </lineage>
</organism>
<gene>
    <name evidence="3" type="ORF">FHW16_004816</name>
</gene>
<name>A0A839EM08_9HYPH</name>
<dbReference type="AlphaFoldDB" id="A0A839EM08"/>
<keyword evidence="4" id="KW-1185">Reference proteome</keyword>
<dbReference type="PANTHER" id="PTHR43443:SF1">
    <property type="entry name" value="3-HEXULOSE-6-PHOSPHATE ISOMERASE"/>
    <property type="match status" value="1"/>
</dbReference>
<feature type="domain" description="SIS" evidence="2">
    <location>
        <begin position="33"/>
        <end position="153"/>
    </location>
</feature>
<dbReference type="Pfam" id="PF01380">
    <property type="entry name" value="SIS"/>
    <property type="match status" value="1"/>
</dbReference>
<sequence>MTDFQSEARLYRRAMQDIGQAAEGIDDTVVDRIVDAISTARHVSVFGCGREGLQVRGFAMRLFHLGQSVSVVGEMVTPAIGKGDLFLVTAGPGDLATASALVEVAKNAGARVITITAQPQGRVPQASDEVLVIPAQTMANDRDSDRSLLPMGSVFEGALFVLFEVMILKLKAKLGVSDETMRSNHTNLE</sequence>
<dbReference type="PROSITE" id="PS51464">
    <property type="entry name" value="SIS"/>
    <property type="match status" value="1"/>
</dbReference>
<evidence type="ECO:0000256" key="1">
    <source>
        <dbReference type="ARBA" id="ARBA00009235"/>
    </source>
</evidence>
<dbReference type="InterPro" id="IPR017552">
    <property type="entry name" value="PHI/rmpB"/>
</dbReference>
<dbReference type="RefSeq" id="WP_182551706.1">
    <property type="nucleotide sequence ID" value="NZ_JACGXN010000011.1"/>
</dbReference>
<keyword evidence="3" id="KW-0413">Isomerase</keyword>
<reference evidence="3 4" key="1">
    <citation type="submission" date="2020-07" db="EMBL/GenBank/DDBJ databases">
        <title>Genomic Encyclopedia of Type Strains, Phase IV (KMG-V): Genome sequencing to study the core and pangenomes of soil and plant-associated prokaryotes.</title>
        <authorList>
            <person name="Whitman W."/>
        </authorList>
    </citation>
    <scope>NUCLEOTIDE SEQUENCE [LARGE SCALE GENOMIC DNA]</scope>
    <source>
        <strain evidence="3 4">AN3</strain>
    </source>
</reference>
<accession>A0A839EM08</accession>